<protein>
    <recommendedName>
        <fullName evidence="3">YNCE-like beta-propeller domain-containing protein</fullName>
    </recommendedName>
</protein>
<dbReference type="EMBL" id="AP025637">
    <property type="protein sequence ID" value="BDG73143.1"/>
    <property type="molecule type" value="Genomic_DNA"/>
</dbReference>
<organism evidence="4 5">
    <name type="scientific">Roseomonas fluvialis</name>
    <dbReference type="NCBI Taxonomy" id="1750527"/>
    <lineage>
        <taxon>Bacteria</taxon>
        <taxon>Pseudomonadati</taxon>
        <taxon>Pseudomonadota</taxon>
        <taxon>Alphaproteobacteria</taxon>
        <taxon>Acetobacterales</taxon>
        <taxon>Roseomonadaceae</taxon>
        <taxon>Roseomonas</taxon>
    </lineage>
</organism>
<feature type="chain" id="PRO_5047277472" description="YNCE-like beta-propeller domain-containing protein" evidence="2">
    <location>
        <begin position="22"/>
        <end position="329"/>
    </location>
</feature>
<name>A0ABN6P5V1_9PROT</name>
<evidence type="ECO:0000256" key="2">
    <source>
        <dbReference type="SAM" id="SignalP"/>
    </source>
</evidence>
<keyword evidence="5" id="KW-1185">Reference proteome</keyword>
<evidence type="ECO:0000313" key="5">
    <source>
        <dbReference type="Proteomes" id="UP000831327"/>
    </source>
</evidence>
<dbReference type="InterPro" id="IPR051200">
    <property type="entry name" value="Host-pathogen_enzymatic-act"/>
</dbReference>
<dbReference type="RefSeq" id="WP_244407383.1">
    <property type="nucleotide sequence ID" value="NZ_AP025637.1"/>
</dbReference>
<feature type="domain" description="YNCE-like beta-propeller" evidence="3">
    <location>
        <begin position="15"/>
        <end position="306"/>
    </location>
</feature>
<dbReference type="InterPro" id="IPR048433">
    <property type="entry name" value="YNCE-like_beta-prop"/>
</dbReference>
<keyword evidence="1 2" id="KW-0732">Signal</keyword>
<evidence type="ECO:0000256" key="1">
    <source>
        <dbReference type="ARBA" id="ARBA00022729"/>
    </source>
</evidence>
<gene>
    <name evidence="4" type="ORF">Rmf_30720</name>
</gene>
<sequence>MRRRALLLSAPLLLLARPAAADLVYVLNSGDSSISILDAITRQELRRIPALREVHHLVLSPDGRELLIADSGGNEIFFVDPATGDIRRRERVSNPYHLDFSPDGRFLVICSLRRNQVDVYDARSMALLARLRMPEKPSHMAFRPDSSVVYVTLQGSGTVAAISLATFQPLWEVPVGREPAGIVWHRGRLIAGIMGSDHFAVINPETREIEKQIPVGRGAHTIFAQPDGRALWATSRVQSRLAEIDPSTLDVRRVIDLPGGPDCIAFDPDGRIWVTLRWAGRIARVDPRSGEYETIRVGRSPHGIFVQPRRAETEGLVQTSAAGRGANAR</sequence>
<dbReference type="Proteomes" id="UP000831327">
    <property type="component" value="Chromosome"/>
</dbReference>
<dbReference type="SUPFAM" id="SSF50974">
    <property type="entry name" value="Nitrous oxide reductase, N-terminal domain"/>
    <property type="match status" value="1"/>
</dbReference>
<dbReference type="Gene3D" id="2.130.10.10">
    <property type="entry name" value="YVTN repeat-like/Quinoprotein amine dehydrogenase"/>
    <property type="match status" value="2"/>
</dbReference>
<proteinExistence type="predicted"/>
<dbReference type="PANTHER" id="PTHR47197">
    <property type="entry name" value="PROTEIN NIRF"/>
    <property type="match status" value="1"/>
</dbReference>
<dbReference type="PANTHER" id="PTHR47197:SF3">
    <property type="entry name" value="DIHYDRO-HEME D1 DEHYDROGENASE"/>
    <property type="match status" value="1"/>
</dbReference>
<dbReference type="InterPro" id="IPR011045">
    <property type="entry name" value="N2O_reductase_N"/>
</dbReference>
<reference evidence="4 5" key="1">
    <citation type="journal article" date="2016" name="Microbes Environ.">
        <title>Phylogenetically diverse aerobic anoxygenic phototrophic bacteria isolated from epilithic biofilms in Tama river, Japan.</title>
        <authorList>
            <person name="Hirose S."/>
            <person name="Matsuura K."/>
            <person name="Haruta S."/>
        </authorList>
    </citation>
    <scope>NUCLEOTIDE SEQUENCE [LARGE SCALE GENOMIC DNA]</scope>
    <source>
        <strain evidence="4 5">S08</strain>
    </source>
</reference>
<dbReference type="InterPro" id="IPR015943">
    <property type="entry name" value="WD40/YVTN_repeat-like_dom_sf"/>
</dbReference>
<evidence type="ECO:0000313" key="4">
    <source>
        <dbReference type="EMBL" id="BDG73143.1"/>
    </source>
</evidence>
<dbReference type="Pfam" id="PF21783">
    <property type="entry name" value="YNCE"/>
    <property type="match status" value="1"/>
</dbReference>
<accession>A0ABN6P5V1</accession>
<evidence type="ECO:0000259" key="3">
    <source>
        <dbReference type="Pfam" id="PF21783"/>
    </source>
</evidence>
<feature type="signal peptide" evidence="2">
    <location>
        <begin position="1"/>
        <end position="21"/>
    </location>
</feature>